<dbReference type="InterPro" id="IPR036754">
    <property type="entry name" value="YbaK/aa-tRNA-synt-asso_dom_sf"/>
</dbReference>
<accession>A0A1L8RDL4</accession>
<organism evidence="6 7">
    <name type="scientific">Enterococcus canis</name>
    <dbReference type="NCBI Taxonomy" id="214095"/>
    <lineage>
        <taxon>Bacteria</taxon>
        <taxon>Bacillati</taxon>
        <taxon>Bacillota</taxon>
        <taxon>Bacilli</taxon>
        <taxon>Lactobacillales</taxon>
        <taxon>Enterococcaceae</taxon>
        <taxon>Enterococcus</taxon>
    </lineage>
</organism>
<evidence type="ECO:0000313" key="7">
    <source>
        <dbReference type="Proteomes" id="UP000181884"/>
    </source>
</evidence>
<dbReference type="PANTHER" id="PTHR30411">
    <property type="entry name" value="CYTOPLASMIC PROTEIN"/>
    <property type="match status" value="1"/>
</dbReference>
<dbReference type="Proteomes" id="UP000181884">
    <property type="component" value="Unassembled WGS sequence"/>
</dbReference>
<dbReference type="STRING" id="214095.RU97_GL002361"/>
<dbReference type="Gene3D" id="3.90.960.10">
    <property type="entry name" value="YbaK/aminoacyl-tRNA synthetase-associated domain"/>
    <property type="match status" value="1"/>
</dbReference>
<dbReference type="GO" id="GO:0006412">
    <property type="term" value="P:translation"/>
    <property type="evidence" value="ECO:0007669"/>
    <property type="project" value="UniProtKB-KW"/>
</dbReference>
<dbReference type="InterPro" id="IPR004369">
    <property type="entry name" value="Prolyl-tRNA_editing_YbaK/EbsC"/>
</dbReference>
<dbReference type="PIRSF" id="PIRSF006181">
    <property type="entry name" value="EbsC_YbaK"/>
    <property type="match status" value="1"/>
</dbReference>
<protein>
    <recommendedName>
        <fullName evidence="4">Cys-tRNA(Pro)/Cys-tRNA(Cys) deacylase</fullName>
        <ecNumber evidence="4">4.2.-.-</ecNumber>
    </recommendedName>
</protein>
<comment type="caution">
    <text evidence="6">The sequence shown here is derived from an EMBL/GenBank/DDBJ whole genome shotgun (WGS) entry which is preliminary data.</text>
</comment>
<proteinExistence type="inferred from homology"/>
<feature type="domain" description="YbaK/aminoacyl-tRNA synthetase-associated" evidence="5">
    <location>
        <begin position="45"/>
        <end position="154"/>
    </location>
</feature>
<dbReference type="EC" id="4.2.-.-" evidence="4"/>
<dbReference type="EMBL" id="JXKH01000006">
    <property type="protein sequence ID" value="OJG17815.1"/>
    <property type="molecule type" value="Genomic_DNA"/>
</dbReference>
<name>A0A1L8RDL4_9ENTE</name>
<evidence type="ECO:0000256" key="2">
    <source>
        <dbReference type="ARBA" id="ARBA00022917"/>
    </source>
</evidence>
<dbReference type="PANTHER" id="PTHR30411:SF0">
    <property type="entry name" value="CYS-TRNA(PRO)_CYS-TRNA(CYS) DEACYLASE YBAK"/>
    <property type="match status" value="1"/>
</dbReference>
<evidence type="ECO:0000256" key="1">
    <source>
        <dbReference type="ARBA" id="ARBA00009798"/>
    </source>
</evidence>
<keyword evidence="3 4" id="KW-0456">Lyase</keyword>
<keyword evidence="2 4" id="KW-0648">Protein biosynthesis</keyword>
<keyword evidence="7" id="KW-1185">Reference proteome</keyword>
<dbReference type="RefSeq" id="WP_067395196.1">
    <property type="nucleotide sequence ID" value="NZ_JXKH01000006.1"/>
</dbReference>
<evidence type="ECO:0000256" key="4">
    <source>
        <dbReference type="PIRNR" id="PIRNR006181"/>
    </source>
</evidence>
<dbReference type="GO" id="GO:0002161">
    <property type="term" value="F:aminoacyl-tRNA deacylase activity"/>
    <property type="evidence" value="ECO:0007669"/>
    <property type="project" value="InterPro"/>
</dbReference>
<dbReference type="GO" id="GO:0016829">
    <property type="term" value="F:lyase activity"/>
    <property type="evidence" value="ECO:0007669"/>
    <property type="project" value="UniProtKB-KW"/>
</dbReference>
<dbReference type="SUPFAM" id="SSF55826">
    <property type="entry name" value="YbaK/ProRS associated domain"/>
    <property type="match status" value="1"/>
</dbReference>
<dbReference type="CDD" id="cd00002">
    <property type="entry name" value="YbaK_deacylase"/>
    <property type="match status" value="1"/>
</dbReference>
<reference evidence="6 7" key="1">
    <citation type="submission" date="2014-12" db="EMBL/GenBank/DDBJ databases">
        <title>Draft genome sequences of 29 type strains of Enterococci.</title>
        <authorList>
            <person name="Zhong Z."/>
            <person name="Sun Z."/>
            <person name="Liu W."/>
            <person name="Zhang W."/>
            <person name="Zhang H."/>
        </authorList>
    </citation>
    <scope>NUCLEOTIDE SEQUENCE [LARGE SCALE GENOMIC DNA]</scope>
    <source>
        <strain evidence="6 7">DSM 17029</strain>
    </source>
</reference>
<evidence type="ECO:0000259" key="5">
    <source>
        <dbReference type="Pfam" id="PF04073"/>
    </source>
</evidence>
<gene>
    <name evidence="6" type="ORF">RU97_GL002361</name>
</gene>
<evidence type="ECO:0000256" key="3">
    <source>
        <dbReference type="ARBA" id="ARBA00023239"/>
    </source>
</evidence>
<comment type="similarity">
    <text evidence="1 4">Belongs to the prolyl-tRNA editing family. YbaK/EbsC subfamily.</text>
</comment>
<dbReference type="AlphaFoldDB" id="A0A1L8RDL4"/>
<evidence type="ECO:0000313" key="6">
    <source>
        <dbReference type="EMBL" id="OJG17815.1"/>
    </source>
</evidence>
<sequence>MAKKNAKTLVEKILDKHKIAYEAYDFPWQEDHHVAHLEREKLGDLGLDEHDIYKTLVLTGKNTGPLVAVIPIDEHLSYKKLSQVSGNKKVGMVPLKDLVATTGYEHGANTPVGIHEKYNYPIYLGQQAQAKGYLIVSSGKIGRSVKVDAETLRNYLGAEYADITE</sequence>
<dbReference type="InterPro" id="IPR007214">
    <property type="entry name" value="YbaK/aa-tRNA-synth-assoc-dom"/>
</dbReference>
<dbReference type="Pfam" id="PF04073">
    <property type="entry name" value="tRNA_edit"/>
    <property type="match status" value="1"/>
</dbReference>